<dbReference type="RefSeq" id="WP_169066098.1">
    <property type="nucleotide sequence ID" value="NZ_SPMY01000019.1"/>
</dbReference>
<evidence type="ECO:0000256" key="1">
    <source>
        <dbReference type="SAM" id="MobiDB-lite"/>
    </source>
</evidence>
<organism evidence="2 3">
    <name type="scientific">Candidatus Accumulibacter phosphatis</name>
    <dbReference type="NCBI Taxonomy" id="327160"/>
    <lineage>
        <taxon>Bacteria</taxon>
        <taxon>Pseudomonadati</taxon>
        <taxon>Pseudomonadota</taxon>
        <taxon>Betaproteobacteria</taxon>
        <taxon>Candidatus Accumulibacter</taxon>
    </lineage>
</organism>
<keyword evidence="3" id="KW-1185">Reference proteome</keyword>
<name>A0ABX1TYA0_9PROT</name>
<dbReference type="EMBL" id="SPMY01000019">
    <property type="protein sequence ID" value="NMQ27648.1"/>
    <property type="molecule type" value="Genomic_DNA"/>
</dbReference>
<reference evidence="2 3" key="1">
    <citation type="submission" date="2019-03" db="EMBL/GenBank/DDBJ databases">
        <title>Metabolic reconstructions from genomes of highly enriched 'Candidatus Accumulibacter' and 'Candidatus Competibacter' bioreactor populations.</title>
        <authorList>
            <person name="Annavajhala M.K."/>
            <person name="Welles L."/>
            <person name="Abbas B."/>
            <person name="Sorokin D."/>
            <person name="Park H."/>
            <person name="Van Loosdrecht M."/>
            <person name="Chandran K."/>
        </authorList>
    </citation>
    <scope>NUCLEOTIDE SEQUENCE [LARGE SCALE GENOMIC DNA]</scope>
    <source>
        <strain evidence="2 3">SBR_S</strain>
    </source>
</reference>
<protein>
    <submittedName>
        <fullName evidence="2">Uncharacterized protein</fullName>
    </submittedName>
</protein>
<proteinExistence type="predicted"/>
<gene>
    <name evidence="2" type="ORF">E4Q23_07700</name>
</gene>
<comment type="caution">
    <text evidence="2">The sequence shown here is derived from an EMBL/GenBank/DDBJ whole genome shotgun (WGS) entry which is preliminary data.</text>
</comment>
<accession>A0ABX1TYA0</accession>
<evidence type="ECO:0000313" key="3">
    <source>
        <dbReference type="Proteomes" id="UP000749010"/>
    </source>
</evidence>
<evidence type="ECO:0000313" key="2">
    <source>
        <dbReference type="EMBL" id="NMQ27648.1"/>
    </source>
</evidence>
<dbReference type="Proteomes" id="UP000749010">
    <property type="component" value="Unassembled WGS sequence"/>
</dbReference>
<feature type="region of interest" description="Disordered" evidence="1">
    <location>
        <begin position="1"/>
        <end position="23"/>
    </location>
</feature>
<sequence>MSKLLPSSRLNKQSKFRARGTNGNGALEMLEGLRLPANNGCRTPKAVMNPGDQDLGEKLLTTTPVFGKSNEFPGNPGVVGLQVTGGSEERKLGAVRVVLQGTAFYLGQTVPVTKLPLDAGAFE</sequence>